<comment type="caution">
    <text evidence="2">The sequence shown here is derived from an EMBL/GenBank/DDBJ whole genome shotgun (WGS) entry which is preliminary data.</text>
</comment>
<dbReference type="PANTHER" id="PTHR47074:SF21">
    <property type="entry name" value="RNASE H TYPE-1 DOMAIN-CONTAINING PROTEIN"/>
    <property type="match status" value="1"/>
</dbReference>
<dbReference type="InterPro" id="IPR044730">
    <property type="entry name" value="RNase_H-like_dom_plant"/>
</dbReference>
<name>A0AAE0E2X6_9ROSI</name>
<dbReference type="InterPro" id="IPR036397">
    <property type="entry name" value="RNaseH_sf"/>
</dbReference>
<dbReference type="AlphaFoldDB" id="A0AAE0E2X6"/>
<dbReference type="EMBL" id="JANJYJ010000006">
    <property type="protein sequence ID" value="KAK3204209.1"/>
    <property type="molecule type" value="Genomic_DNA"/>
</dbReference>
<dbReference type="Pfam" id="PF13456">
    <property type="entry name" value="RVT_3"/>
    <property type="match status" value="1"/>
</dbReference>
<evidence type="ECO:0000259" key="1">
    <source>
        <dbReference type="Pfam" id="PF13456"/>
    </source>
</evidence>
<gene>
    <name evidence="2" type="ORF">Dsin_018255</name>
</gene>
<dbReference type="InterPro" id="IPR052929">
    <property type="entry name" value="RNase_H-like_EbsB-rel"/>
</dbReference>
<proteinExistence type="predicted"/>
<dbReference type="GO" id="GO:0004523">
    <property type="term" value="F:RNA-DNA hybrid ribonuclease activity"/>
    <property type="evidence" value="ECO:0007669"/>
    <property type="project" value="InterPro"/>
</dbReference>
<dbReference type="SUPFAM" id="SSF53098">
    <property type="entry name" value="Ribonuclease H-like"/>
    <property type="match status" value="1"/>
</dbReference>
<dbReference type="Gene3D" id="3.30.420.10">
    <property type="entry name" value="Ribonuclease H-like superfamily/Ribonuclease H"/>
    <property type="match status" value="1"/>
</dbReference>
<protein>
    <recommendedName>
        <fullName evidence="1">RNase H type-1 domain-containing protein</fullName>
    </recommendedName>
</protein>
<dbReference type="PANTHER" id="PTHR47074">
    <property type="entry name" value="BNAC02G40300D PROTEIN"/>
    <property type="match status" value="1"/>
</dbReference>
<dbReference type="InterPro" id="IPR012337">
    <property type="entry name" value="RNaseH-like_sf"/>
</dbReference>
<dbReference type="Proteomes" id="UP001281410">
    <property type="component" value="Unassembled WGS sequence"/>
</dbReference>
<feature type="domain" description="RNase H type-1" evidence="1">
    <location>
        <begin position="74"/>
        <end position="195"/>
    </location>
</feature>
<evidence type="ECO:0000313" key="2">
    <source>
        <dbReference type="EMBL" id="KAK3204209.1"/>
    </source>
</evidence>
<dbReference type="CDD" id="cd06222">
    <property type="entry name" value="RNase_H_like"/>
    <property type="match status" value="1"/>
</dbReference>
<dbReference type="InterPro" id="IPR002156">
    <property type="entry name" value="RNaseH_domain"/>
</dbReference>
<organism evidence="2 3">
    <name type="scientific">Dipteronia sinensis</name>
    <dbReference type="NCBI Taxonomy" id="43782"/>
    <lineage>
        <taxon>Eukaryota</taxon>
        <taxon>Viridiplantae</taxon>
        <taxon>Streptophyta</taxon>
        <taxon>Embryophyta</taxon>
        <taxon>Tracheophyta</taxon>
        <taxon>Spermatophyta</taxon>
        <taxon>Magnoliopsida</taxon>
        <taxon>eudicotyledons</taxon>
        <taxon>Gunneridae</taxon>
        <taxon>Pentapetalae</taxon>
        <taxon>rosids</taxon>
        <taxon>malvids</taxon>
        <taxon>Sapindales</taxon>
        <taxon>Sapindaceae</taxon>
        <taxon>Hippocastanoideae</taxon>
        <taxon>Acereae</taxon>
        <taxon>Dipteronia</taxon>
    </lineage>
</organism>
<accession>A0AAE0E2X6</accession>
<evidence type="ECO:0000313" key="3">
    <source>
        <dbReference type="Proteomes" id="UP001281410"/>
    </source>
</evidence>
<sequence>MGQLCRFIRTVGSQGLSPLKFYRRREGRILPVSADVEDKLCWHFTPVGGYSVKSGYKVGLMKESFDLPDAALDLGRNCVGLGIIIHDCFGEVMAVAAMRVNAGYSPLVAEAVALLRGMEFAWDTGLHPAVVESDALGVINQVNSGCEHTRMFPNLSDVGLVIQNICSRMSAGGFLDVQHVSRNVNQAAHTIAKLALMLDEDRVWLEDFSPQVESCILVDKPD</sequence>
<keyword evidence="3" id="KW-1185">Reference proteome</keyword>
<dbReference type="GO" id="GO:0003676">
    <property type="term" value="F:nucleic acid binding"/>
    <property type="evidence" value="ECO:0007669"/>
    <property type="project" value="InterPro"/>
</dbReference>
<reference evidence="2" key="1">
    <citation type="journal article" date="2023" name="Plant J.">
        <title>Genome sequences and population genomics provide insights into the demographic history, inbreeding, and mutation load of two 'living fossil' tree species of Dipteronia.</title>
        <authorList>
            <person name="Feng Y."/>
            <person name="Comes H.P."/>
            <person name="Chen J."/>
            <person name="Zhu S."/>
            <person name="Lu R."/>
            <person name="Zhang X."/>
            <person name="Li P."/>
            <person name="Qiu J."/>
            <person name="Olsen K.M."/>
            <person name="Qiu Y."/>
        </authorList>
    </citation>
    <scope>NUCLEOTIDE SEQUENCE</scope>
    <source>
        <strain evidence="2">NBL</strain>
    </source>
</reference>